<evidence type="ECO:0000313" key="19">
    <source>
        <dbReference type="Proteomes" id="UP000626148"/>
    </source>
</evidence>
<keyword evidence="4 16" id="KW-0410">Iron transport</keyword>
<dbReference type="InterPro" id="IPR011640">
    <property type="entry name" value="Fe2_transport_prot_B_C"/>
</dbReference>
<evidence type="ECO:0000256" key="14">
    <source>
        <dbReference type="PIRSR" id="PIRSR603373-1"/>
    </source>
</evidence>
<evidence type="ECO:0000313" key="18">
    <source>
        <dbReference type="EMBL" id="GGX49061.1"/>
    </source>
</evidence>
<dbReference type="GO" id="GO:0005525">
    <property type="term" value="F:GTP binding"/>
    <property type="evidence" value="ECO:0007669"/>
    <property type="project" value="UniProtKB-KW"/>
</dbReference>
<dbReference type="Gene3D" id="3.40.50.300">
    <property type="entry name" value="P-loop containing nucleotide triphosphate hydrolases"/>
    <property type="match status" value="1"/>
</dbReference>
<dbReference type="FunFam" id="3.40.50.300:FF:000426">
    <property type="entry name" value="Ferrous iron transport protein B"/>
    <property type="match status" value="1"/>
</dbReference>
<evidence type="ECO:0000256" key="16">
    <source>
        <dbReference type="RuleBase" id="RU362098"/>
    </source>
</evidence>
<keyword evidence="9 16" id="KW-0408">Iron</keyword>
<evidence type="ECO:0000256" key="10">
    <source>
        <dbReference type="ARBA" id="ARBA00023065"/>
    </source>
</evidence>
<feature type="binding site" evidence="15">
    <location>
        <position position="25"/>
    </location>
    <ligand>
        <name>Mg(2+)</name>
        <dbReference type="ChEBI" id="CHEBI:18420"/>
        <label>2</label>
    </ligand>
</feature>
<evidence type="ECO:0000256" key="6">
    <source>
        <dbReference type="ARBA" id="ARBA00022692"/>
    </source>
</evidence>
<feature type="binding site" evidence="15">
    <location>
        <position position="26"/>
    </location>
    <ligand>
        <name>Mg(2+)</name>
        <dbReference type="ChEBI" id="CHEBI:18420"/>
        <label>2</label>
    </ligand>
</feature>
<comment type="caution">
    <text evidence="18">The sequence shown here is derived from an EMBL/GenBank/DDBJ whole genome shotgun (WGS) entry which is preliminary data.</text>
</comment>
<evidence type="ECO:0000256" key="2">
    <source>
        <dbReference type="ARBA" id="ARBA00022448"/>
    </source>
</evidence>
<feature type="domain" description="FeoB-type G" evidence="17">
    <location>
        <begin position="7"/>
        <end position="176"/>
    </location>
</feature>
<evidence type="ECO:0000256" key="11">
    <source>
        <dbReference type="ARBA" id="ARBA00023134"/>
    </source>
</evidence>
<evidence type="ECO:0000256" key="15">
    <source>
        <dbReference type="PIRSR" id="PIRSR603373-2"/>
    </source>
</evidence>
<dbReference type="NCBIfam" id="TIGR00437">
    <property type="entry name" value="feoB"/>
    <property type="match status" value="1"/>
</dbReference>
<evidence type="ECO:0000256" key="8">
    <source>
        <dbReference type="ARBA" id="ARBA00022989"/>
    </source>
</evidence>
<dbReference type="Proteomes" id="UP000626148">
    <property type="component" value="Unassembled WGS sequence"/>
</dbReference>
<comment type="function">
    <text evidence="16">Probable transporter of a GTP-driven Fe(2+) uptake system.</text>
</comment>
<keyword evidence="8 16" id="KW-1133">Transmembrane helix</keyword>
<keyword evidence="12 16" id="KW-0472">Membrane</keyword>
<feature type="binding site" evidence="15">
    <location>
        <position position="28"/>
    </location>
    <ligand>
        <name>Mg(2+)</name>
        <dbReference type="ChEBI" id="CHEBI:18420"/>
        <label>2</label>
    </ligand>
</feature>
<feature type="binding site" evidence="14">
    <location>
        <begin position="14"/>
        <end position="21"/>
    </location>
    <ligand>
        <name>GTP</name>
        <dbReference type="ChEBI" id="CHEBI:37565"/>
        <label>1</label>
    </ligand>
</feature>
<feature type="transmembrane region" description="Helical" evidence="16">
    <location>
        <begin position="611"/>
        <end position="634"/>
    </location>
</feature>
<dbReference type="InterPro" id="IPR030389">
    <property type="entry name" value="G_FEOB_dom"/>
</dbReference>
<keyword evidence="2 16" id="KW-0813">Transport</keyword>
<keyword evidence="10" id="KW-0406">Ion transport</keyword>
<evidence type="ECO:0000256" key="12">
    <source>
        <dbReference type="ARBA" id="ARBA00023136"/>
    </source>
</evidence>
<feature type="transmembrane region" description="Helical" evidence="16">
    <location>
        <begin position="673"/>
        <end position="691"/>
    </location>
</feature>
<accession>A0A918N8V7</accession>
<keyword evidence="15" id="KW-0460">Magnesium</keyword>
<feature type="binding site" evidence="14">
    <location>
        <begin position="123"/>
        <end position="126"/>
    </location>
    <ligand>
        <name>GTP</name>
        <dbReference type="ChEBI" id="CHEBI:37565"/>
        <label>1</label>
    </ligand>
</feature>
<keyword evidence="7 14" id="KW-0547">Nucleotide-binding</keyword>
<comment type="subcellular location">
    <subcellularLocation>
        <location evidence="1 16">Cell inner membrane</location>
        <topology evidence="1 16">Multi-pass membrane protein</topology>
    </subcellularLocation>
</comment>
<dbReference type="PANTHER" id="PTHR43185">
    <property type="entry name" value="FERROUS IRON TRANSPORT PROTEIN B"/>
    <property type="match status" value="1"/>
</dbReference>
<feature type="transmembrane region" description="Helical" evidence="16">
    <location>
        <begin position="218"/>
        <end position="237"/>
    </location>
</feature>
<dbReference type="CDD" id="cd01879">
    <property type="entry name" value="FeoB"/>
    <property type="match status" value="1"/>
</dbReference>
<dbReference type="PROSITE" id="PS51711">
    <property type="entry name" value="G_FEOB"/>
    <property type="match status" value="1"/>
</dbReference>
<keyword evidence="6 16" id="KW-0812">Transmembrane</keyword>
<feature type="transmembrane region" description="Helical" evidence="16">
    <location>
        <begin position="394"/>
        <end position="414"/>
    </location>
</feature>
<dbReference type="EMBL" id="BMXR01000003">
    <property type="protein sequence ID" value="GGX49061.1"/>
    <property type="molecule type" value="Genomic_DNA"/>
</dbReference>
<dbReference type="InterPro" id="IPR006073">
    <property type="entry name" value="GTP-bd"/>
</dbReference>
<keyword evidence="5" id="KW-0997">Cell inner membrane</keyword>
<dbReference type="InterPro" id="IPR011642">
    <property type="entry name" value="Gate_dom"/>
</dbReference>
<protein>
    <recommendedName>
        <fullName evidence="13 16">Ferrous iron transport protein B</fullName>
    </recommendedName>
</protein>
<evidence type="ECO:0000256" key="9">
    <source>
        <dbReference type="ARBA" id="ARBA00023004"/>
    </source>
</evidence>
<evidence type="ECO:0000256" key="13">
    <source>
        <dbReference type="NCBIfam" id="TIGR00437"/>
    </source>
</evidence>
<keyword evidence="19" id="KW-1185">Reference proteome</keyword>
<gene>
    <name evidence="18" type="ORF">GCM10007392_15400</name>
</gene>
<dbReference type="Pfam" id="PF07664">
    <property type="entry name" value="FeoB_C"/>
    <property type="match status" value="1"/>
</dbReference>
<feature type="transmembrane region" description="Helical" evidence="16">
    <location>
        <begin position="364"/>
        <end position="388"/>
    </location>
</feature>
<dbReference type="InterPro" id="IPR003373">
    <property type="entry name" value="Fe2_transport_prot-B"/>
</dbReference>
<feature type="binding site" evidence="14">
    <location>
        <begin position="61"/>
        <end position="64"/>
    </location>
    <ligand>
        <name>GTP</name>
        <dbReference type="ChEBI" id="CHEBI:37565"/>
        <label>1</label>
    </ligand>
</feature>
<sequence>MSGTATPLTVALIGNPNCGKTTLFNTLTGARQKVGNWPGVTVERKVGYFEQPSGQSVELVDLPGLYSLEQAQYGLDESIALNFLTQSPVDVVINILDATSLDRQLLLTHQLRDLGIPVLVVVNMLDVARRHRVDVDLDRLSDQLGLPVIGLVATEQDSAEAVKSRLMDAVSRPAPAPEPSQPLEHRLASRLDDIRRWVGGAVRQDETHRTLTDRVDRVVLNPVLGLPIFLMMMYLLFTFAINVGAVFIDFFDILLGAWLVDGTRTLLSTLPVPEAVIVLLSDGLGGGIQLVGTFIPVIAFLYLGLSVLEGSGYMARAAFVVDRLMRAIGLPGRAFVPLIVGFGCNVPSVMAARSLNRESDRMVTVAMVLFMSCGARLTVFALFAAAFFPDQGQNVVFTLYLFGIAMAVFTGWLFRKAFPRETLSSSIMEFPAYHRPILQNLLIATWHRLRAFCLRAGKTIVTVVVVLSFLNSWGTDGSFGNENRRNSMLSALSRQATPLLAPLGVQEDNWPATVGIITGIFAKEAVVGTLDALYADVAGATESDGEPLSLWTETEAAFASVRDNSLALADSLTDPLGIGVADYGSLDAAAEEQGVRTATLETMHALFVTPFAAFCYLVLILLYTPCVATMGALMRESGRRWGAVVIAWSSILAYSVSVMLYQVGTLMAHPLSSILWVAAMLLVLVLAFRILRWFGRPAIGAAERIPLVQL</sequence>
<feature type="transmembrane region" description="Helical" evidence="16">
    <location>
        <begin position="334"/>
        <end position="352"/>
    </location>
</feature>
<dbReference type="GO" id="GO:0005886">
    <property type="term" value="C:plasma membrane"/>
    <property type="evidence" value="ECO:0007669"/>
    <property type="project" value="UniProtKB-SubCell"/>
</dbReference>
<dbReference type="PANTHER" id="PTHR43185:SF1">
    <property type="entry name" value="FE(2+) TRANSPORTER FEOB"/>
    <property type="match status" value="1"/>
</dbReference>
<dbReference type="SUPFAM" id="SSF52540">
    <property type="entry name" value="P-loop containing nucleoside triphosphate hydrolases"/>
    <property type="match status" value="1"/>
</dbReference>
<dbReference type="RefSeq" id="WP_189607957.1">
    <property type="nucleotide sequence ID" value="NZ_BMXR01000003.1"/>
</dbReference>
<dbReference type="GO" id="GO:0015093">
    <property type="term" value="F:ferrous iron transmembrane transporter activity"/>
    <property type="evidence" value="ECO:0007669"/>
    <property type="project" value="UniProtKB-UniRule"/>
</dbReference>
<feature type="transmembrane region" description="Helical" evidence="16">
    <location>
        <begin position="272"/>
        <end position="305"/>
    </location>
</feature>
<dbReference type="Pfam" id="PF02421">
    <property type="entry name" value="FeoB_N"/>
    <property type="match status" value="1"/>
</dbReference>
<evidence type="ECO:0000256" key="4">
    <source>
        <dbReference type="ARBA" id="ARBA00022496"/>
    </source>
</evidence>
<keyword evidence="3" id="KW-1003">Cell membrane</keyword>
<keyword evidence="15" id="KW-0479">Metal-binding</keyword>
<evidence type="ECO:0000256" key="7">
    <source>
        <dbReference type="ARBA" id="ARBA00022741"/>
    </source>
</evidence>
<feature type="transmembrane region" description="Helical" evidence="16">
    <location>
        <begin position="641"/>
        <end position="661"/>
    </location>
</feature>
<evidence type="ECO:0000256" key="3">
    <source>
        <dbReference type="ARBA" id="ARBA00022475"/>
    </source>
</evidence>
<organism evidence="18 19">
    <name type="scientific">Saccharospirillum salsuginis</name>
    <dbReference type="NCBI Taxonomy" id="418750"/>
    <lineage>
        <taxon>Bacteria</taxon>
        <taxon>Pseudomonadati</taxon>
        <taxon>Pseudomonadota</taxon>
        <taxon>Gammaproteobacteria</taxon>
        <taxon>Oceanospirillales</taxon>
        <taxon>Saccharospirillaceae</taxon>
        <taxon>Saccharospirillum</taxon>
    </lineage>
</organism>
<reference evidence="18" key="1">
    <citation type="journal article" date="2014" name="Int. J. Syst. Evol. Microbiol.">
        <title>Complete genome sequence of Corynebacterium casei LMG S-19264T (=DSM 44701T), isolated from a smear-ripened cheese.</title>
        <authorList>
            <consortium name="US DOE Joint Genome Institute (JGI-PGF)"/>
            <person name="Walter F."/>
            <person name="Albersmeier A."/>
            <person name="Kalinowski J."/>
            <person name="Ruckert C."/>
        </authorList>
    </citation>
    <scope>NUCLEOTIDE SEQUENCE</scope>
    <source>
        <strain evidence="18">KCTC 22169</strain>
    </source>
</reference>
<evidence type="ECO:0000259" key="17">
    <source>
        <dbReference type="PROSITE" id="PS51711"/>
    </source>
</evidence>
<feature type="binding site" evidence="14">
    <location>
        <begin position="152"/>
        <end position="154"/>
    </location>
    <ligand>
        <name>GTP</name>
        <dbReference type="ChEBI" id="CHEBI:37565"/>
        <label>1</label>
    </ligand>
</feature>
<feature type="binding site" evidence="15">
    <location>
        <position position="29"/>
    </location>
    <ligand>
        <name>Mg(2+)</name>
        <dbReference type="ChEBI" id="CHEBI:18420"/>
        <label>2</label>
    </ligand>
</feature>
<dbReference type="Pfam" id="PF07670">
    <property type="entry name" value="Gate"/>
    <property type="match status" value="2"/>
</dbReference>
<dbReference type="GO" id="GO:0046872">
    <property type="term" value="F:metal ion binding"/>
    <property type="evidence" value="ECO:0007669"/>
    <property type="project" value="UniProtKB-KW"/>
</dbReference>
<name>A0A918N8V7_9GAMM</name>
<evidence type="ECO:0000256" key="5">
    <source>
        <dbReference type="ARBA" id="ARBA00022519"/>
    </source>
</evidence>
<keyword evidence="11 14" id="KW-0342">GTP-binding</keyword>
<dbReference type="AlphaFoldDB" id="A0A918N8V7"/>
<dbReference type="InterPro" id="IPR050860">
    <property type="entry name" value="FeoB_GTPase"/>
</dbReference>
<reference evidence="18" key="2">
    <citation type="submission" date="2020-09" db="EMBL/GenBank/DDBJ databases">
        <authorList>
            <person name="Sun Q."/>
            <person name="Kim S."/>
        </authorList>
    </citation>
    <scope>NUCLEOTIDE SEQUENCE</scope>
    <source>
        <strain evidence="18">KCTC 22169</strain>
    </source>
</reference>
<comment type="similarity">
    <text evidence="16">Belongs to the TRAFAC class TrmE-Era-EngA-EngB-Septin-like GTPase superfamily. FeoB GTPase (TC 9.A.8) family.</text>
</comment>
<proteinExistence type="inferred from homology"/>
<dbReference type="InterPro" id="IPR027417">
    <property type="entry name" value="P-loop_NTPase"/>
</dbReference>
<evidence type="ECO:0000256" key="1">
    <source>
        <dbReference type="ARBA" id="ARBA00004429"/>
    </source>
</evidence>
<dbReference type="PRINTS" id="PR00326">
    <property type="entry name" value="GTP1OBG"/>
</dbReference>
<feature type="binding site" evidence="14">
    <location>
        <begin position="39"/>
        <end position="43"/>
    </location>
    <ligand>
        <name>GTP</name>
        <dbReference type="ChEBI" id="CHEBI:37565"/>
        <label>1</label>
    </ligand>
</feature>